<dbReference type="CDD" id="cd06267">
    <property type="entry name" value="PBP1_LacI_sugar_binding-like"/>
    <property type="match status" value="1"/>
</dbReference>
<dbReference type="RefSeq" id="WP_303306788.1">
    <property type="nucleotide sequence ID" value="NZ_JAODOP010000004.1"/>
</dbReference>
<dbReference type="SUPFAM" id="SSF47413">
    <property type="entry name" value="lambda repressor-like DNA-binding domains"/>
    <property type="match status" value="1"/>
</dbReference>
<evidence type="ECO:0000313" key="5">
    <source>
        <dbReference type="EMBL" id="MEF3834464.1"/>
    </source>
</evidence>
<dbReference type="Gene3D" id="3.40.50.2300">
    <property type="match status" value="2"/>
</dbReference>
<keyword evidence="2" id="KW-0238">DNA-binding</keyword>
<accession>A0ABU7XVH9</accession>
<dbReference type="Pfam" id="PF00356">
    <property type="entry name" value="LacI"/>
    <property type="match status" value="1"/>
</dbReference>
<comment type="caution">
    <text evidence="5">The sequence shown here is derived from an EMBL/GenBank/DDBJ whole genome shotgun (WGS) entry which is preliminary data.</text>
</comment>
<evidence type="ECO:0000256" key="2">
    <source>
        <dbReference type="ARBA" id="ARBA00023125"/>
    </source>
</evidence>
<feature type="domain" description="HTH lacI-type" evidence="4">
    <location>
        <begin position="5"/>
        <end position="59"/>
    </location>
</feature>
<dbReference type="InterPro" id="IPR010982">
    <property type="entry name" value="Lambda_DNA-bd_dom_sf"/>
</dbReference>
<dbReference type="SMART" id="SM00354">
    <property type="entry name" value="HTH_LACI"/>
    <property type="match status" value="1"/>
</dbReference>
<dbReference type="PANTHER" id="PTHR30146">
    <property type="entry name" value="LACI-RELATED TRANSCRIPTIONAL REPRESSOR"/>
    <property type="match status" value="1"/>
</dbReference>
<dbReference type="SUPFAM" id="SSF53822">
    <property type="entry name" value="Periplasmic binding protein-like I"/>
    <property type="match status" value="1"/>
</dbReference>
<dbReference type="Gene3D" id="1.10.260.40">
    <property type="entry name" value="lambda repressor-like DNA-binding domains"/>
    <property type="match status" value="1"/>
</dbReference>
<dbReference type="PANTHER" id="PTHR30146:SF109">
    <property type="entry name" value="HTH-TYPE TRANSCRIPTIONAL REGULATOR GALS"/>
    <property type="match status" value="1"/>
</dbReference>
<keyword evidence="6" id="KW-1185">Reference proteome</keyword>
<dbReference type="InterPro" id="IPR001761">
    <property type="entry name" value="Peripla_BP/Lac1_sug-bd_dom"/>
</dbReference>
<sequence length="342" mass="38391">MKPKTTMKSIAEELGVSVSTVSKALKDNPRISKETREKIQAFSKLLNYQPDARAINLRKNVSKVIGVVIPEITNHFFTTVIKGIDYMTKKRGYQVMICLSNESYIEEVKNIKLLTSGSVDGLLISISSGTQKKGNYDHLFNIKNNQLPMVLFDRTEDFIACDMVKADDVGGAYNATKTLIKSGCKRIALINFKPYINIGKERRMGYCMALDEFGIKENNSLLFEVDEEKDLFKQIEKVYNLNPLPDAIFAVKEDFAAVAIKLALKKGLKIPKDISLISFVNGLISEYSSPSITAVIQHGYNMGKMAAELLIDRIENKTSEKPYETKVIATRLKHRDSTKKAN</sequence>
<evidence type="ECO:0000259" key="4">
    <source>
        <dbReference type="PROSITE" id="PS50932"/>
    </source>
</evidence>
<keyword evidence="1" id="KW-0805">Transcription regulation</keyword>
<evidence type="ECO:0000256" key="1">
    <source>
        <dbReference type="ARBA" id="ARBA00023015"/>
    </source>
</evidence>
<dbReference type="InterPro" id="IPR000843">
    <property type="entry name" value="HTH_LacI"/>
</dbReference>
<keyword evidence="3" id="KW-0804">Transcription</keyword>
<gene>
    <name evidence="5" type="ORF">N1F79_15110</name>
</gene>
<protein>
    <submittedName>
        <fullName evidence="5">LacI family transcriptional regulator</fullName>
    </submittedName>
</protein>
<organism evidence="5 6">
    <name type="scientific">Flavivirga spongiicola</name>
    <dbReference type="NCBI Taxonomy" id="421621"/>
    <lineage>
        <taxon>Bacteria</taxon>
        <taxon>Pseudomonadati</taxon>
        <taxon>Bacteroidota</taxon>
        <taxon>Flavobacteriia</taxon>
        <taxon>Flavobacteriales</taxon>
        <taxon>Flavobacteriaceae</taxon>
        <taxon>Flavivirga</taxon>
    </lineage>
</organism>
<dbReference type="EMBL" id="JAODOP010000004">
    <property type="protein sequence ID" value="MEF3834464.1"/>
    <property type="molecule type" value="Genomic_DNA"/>
</dbReference>
<reference evidence="5 6" key="1">
    <citation type="submission" date="2022-09" db="EMBL/GenBank/DDBJ databases">
        <title>Genome sequencing of Flavivirga sp. MEBiC05379.</title>
        <authorList>
            <person name="Oh H.-M."/>
            <person name="Kwon K.K."/>
            <person name="Park M.J."/>
            <person name="Yang S.-H."/>
        </authorList>
    </citation>
    <scope>NUCLEOTIDE SEQUENCE [LARGE SCALE GENOMIC DNA]</scope>
    <source>
        <strain evidence="5 6">MEBiC05379</strain>
    </source>
</reference>
<dbReference type="Pfam" id="PF00532">
    <property type="entry name" value="Peripla_BP_1"/>
    <property type="match status" value="1"/>
</dbReference>
<dbReference type="Proteomes" id="UP001337305">
    <property type="component" value="Unassembled WGS sequence"/>
</dbReference>
<name>A0ABU7XVH9_9FLAO</name>
<dbReference type="InterPro" id="IPR028082">
    <property type="entry name" value="Peripla_BP_I"/>
</dbReference>
<dbReference type="CDD" id="cd01392">
    <property type="entry name" value="HTH_LacI"/>
    <property type="match status" value="1"/>
</dbReference>
<dbReference type="PROSITE" id="PS50932">
    <property type="entry name" value="HTH_LACI_2"/>
    <property type="match status" value="1"/>
</dbReference>
<evidence type="ECO:0000313" key="6">
    <source>
        <dbReference type="Proteomes" id="UP001337305"/>
    </source>
</evidence>
<evidence type="ECO:0000256" key="3">
    <source>
        <dbReference type="ARBA" id="ARBA00023163"/>
    </source>
</evidence>
<proteinExistence type="predicted"/>